<dbReference type="GO" id="GO:0030688">
    <property type="term" value="C:preribosome, small subunit precursor"/>
    <property type="evidence" value="ECO:0007669"/>
    <property type="project" value="TreeGrafter"/>
</dbReference>
<evidence type="ECO:0000313" key="4">
    <source>
        <dbReference type="Proteomes" id="UP000650833"/>
    </source>
</evidence>
<name>A0A8H7VG36_9FUNG</name>
<feature type="compositionally biased region" description="Basic and acidic residues" evidence="2">
    <location>
        <begin position="444"/>
        <end position="453"/>
    </location>
</feature>
<dbReference type="AlphaFoldDB" id="A0A8H7VG36"/>
<dbReference type="GO" id="GO:0000056">
    <property type="term" value="P:ribosomal small subunit export from nucleus"/>
    <property type="evidence" value="ECO:0007669"/>
    <property type="project" value="TreeGrafter"/>
</dbReference>
<evidence type="ECO:0000256" key="1">
    <source>
        <dbReference type="ARBA" id="ARBA00009078"/>
    </source>
</evidence>
<protein>
    <recommendedName>
        <fullName evidence="5">Low temperature viability protein</fullName>
    </recommendedName>
</protein>
<feature type="compositionally biased region" description="Acidic residues" evidence="2">
    <location>
        <begin position="454"/>
        <end position="474"/>
    </location>
</feature>
<evidence type="ECO:0008006" key="5">
    <source>
        <dbReference type="Google" id="ProtNLM"/>
    </source>
</evidence>
<feature type="compositionally biased region" description="Basic residues" evidence="2">
    <location>
        <begin position="524"/>
        <end position="533"/>
    </location>
</feature>
<keyword evidence="4" id="KW-1185">Reference proteome</keyword>
<comment type="similarity">
    <text evidence="1">Belongs to the LTV1 family.</text>
</comment>
<feature type="region of interest" description="Disordered" evidence="2">
    <location>
        <begin position="257"/>
        <end position="280"/>
    </location>
</feature>
<feature type="region of interest" description="Disordered" evidence="2">
    <location>
        <begin position="373"/>
        <end position="402"/>
    </location>
</feature>
<dbReference type="PANTHER" id="PTHR21531:SF0">
    <property type="entry name" value="PROTEIN LTV1 HOMOLOG"/>
    <property type="match status" value="1"/>
</dbReference>
<dbReference type="OrthoDB" id="5852896at2759"/>
<dbReference type="GO" id="GO:0042274">
    <property type="term" value="P:ribosomal small subunit biogenesis"/>
    <property type="evidence" value="ECO:0007669"/>
    <property type="project" value="InterPro"/>
</dbReference>
<reference evidence="3" key="1">
    <citation type="submission" date="2020-12" db="EMBL/GenBank/DDBJ databases">
        <title>Metabolic potential, ecology and presence of endohyphal bacteria is reflected in genomic diversity of Mucoromycotina.</title>
        <authorList>
            <person name="Muszewska A."/>
            <person name="Okrasinska A."/>
            <person name="Steczkiewicz K."/>
            <person name="Drgas O."/>
            <person name="Orlowska M."/>
            <person name="Perlinska-Lenart U."/>
            <person name="Aleksandrzak-Piekarczyk T."/>
            <person name="Szatraj K."/>
            <person name="Zielenkiewicz U."/>
            <person name="Pilsyk S."/>
            <person name="Malc E."/>
            <person name="Mieczkowski P."/>
            <person name="Kruszewska J.S."/>
            <person name="Biernat P."/>
            <person name="Pawlowska J."/>
        </authorList>
    </citation>
    <scope>NUCLEOTIDE SEQUENCE</scope>
    <source>
        <strain evidence="3">CBS 226.32</strain>
    </source>
</reference>
<comment type="caution">
    <text evidence="3">The sequence shown here is derived from an EMBL/GenBank/DDBJ whole genome shotgun (WGS) entry which is preliminary data.</text>
</comment>
<evidence type="ECO:0000256" key="2">
    <source>
        <dbReference type="SAM" id="MobiDB-lite"/>
    </source>
</evidence>
<feature type="compositionally biased region" description="Basic and acidic residues" evidence="2">
    <location>
        <begin position="483"/>
        <end position="523"/>
    </location>
</feature>
<sequence>MGKKPFIDKKSAKHFHVVHRSQKDPLINDSEAPDRVLQEVLPINQMKHKSQAEIERVKAKPEKLTQDEIDQRIGQAAQYGIFFDDGEYDYTQHLKPIGGTDSVFLEAPGKKEKPKTLNDSMFKEDDADVHRDQKNPNLFQLPTNVLPSNIEMSVGVMNQTTGLDGGLQPDMDPRLREVLEALSDEEYVEDDLNDDFFEALNADGEAYDPAEDEEYFDSEEEYEDYEVEGEEGEEINEENYDWQAAFNKFKLNQNRRAARSDDGSDDFDRQTKQTGFSVSSSAMHRNTQLRLLDDRFEKIEEEYADDDDESEYDSNEEVVERADFDAILDEFLEKYEIVGKKMQPKLEGETSAAKLDSMRQGLIKPDIIDEEAKELERTSRQKLTQSALEPKLERPLQKQRETWDVQSVISTYSNLENHPSLINDRGPSKRIRIDPKTGMPVLVEVERKKKQQDIEEPAESDEDDEEEEDDDEESGENKGAPRSKSETKEEKKARKQAIKDAKKNRREEKKSTKSAFKNEENRQKKILQQKRQAKGATHIP</sequence>
<dbReference type="InterPro" id="IPR007307">
    <property type="entry name" value="Ltv1"/>
</dbReference>
<accession>A0A8H7VG36</accession>
<dbReference type="EMBL" id="JAEPRC010000040">
    <property type="protein sequence ID" value="KAG2213234.1"/>
    <property type="molecule type" value="Genomic_DNA"/>
</dbReference>
<feature type="compositionally biased region" description="Basic and acidic residues" evidence="2">
    <location>
        <begin position="390"/>
        <end position="402"/>
    </location>
</feature>
<dbReference type="Pfam" id="PF04180">
    <property type="entry name" value="LTV"/>
    <property type="match status" value="1"/>
</dbReference>
<feature type="region of interest" description="Disordered" evidence="2">
    <location>
        <begin position="417"/>
        <end position="540"/>
    </location>
</feature>
<dbReference type="GO" id="GO:0005829">
    <property type="term" value="C:cytosol"/>
    <property type="evidence" value="ECO:0007669"/>
    <property type="project" value="TreeGrafter"/>
</dbReference>
<gene>
    <name evidence="3" type="ORF">INT46_001595</name>
</gene>
<dbReference type="PANTHER" id="PTHR21531">
    <property type="entry name" value="LOW-TEMPERATURE VIABILITY PROTEIN LTV1-RELATED"/>
    <property type="match status" value="1"/>
</dbReference>
<organism evidence="3 4">
    <name type="scientific">Mucor plumbeus</name>
    <dbReference type="NCBI Taxonomy" id="97098"/>
    <lineage>
        <taxon>Eukaryota</taxon>
        <taxon>Fungi</taxon>
        <taxon>Fungi incertae sedis</taxon>
        <taxon>Mucoromycota</taxon>
        <taxon>Mucoromycotina</taxon>
        <taxon>Mucoromycetes</taxon>
        <taxon>Mucorales</taxon>
        <taxon>Mucorineae</taxon>
        <taxon>Mucoraceae</taxon>
        <taxon>Mucor</taxon>
    </lineage>
</organism>
<dbReference type="Proteomes" id="UP000650833">
    <property type="component" value="Unassembled WGS sequence"/>
</dbReference>
<feature type="compositionally biased region" description="Basic and acidic residues" evidence="2">
    <location>
        <begin position="258"/>
        <end position="271"/>
    </location>
</feature>
<evidence type="ECO:0000313" key="3">
    <source>
        <dbReference type="EMBL" id="KAG2213234.1"/>
    </source>
</evidence>
<dbReference type="GO" id="GO:0005634">
    <property type="term" value="C:nucleus"/>
    <property type="evidence" value="ECO:0007669"/>
    <property type="project" value="TreeGrafter"/>
</dbReference>
<proteinExistence type="inferred from homology"/>